<gene>
    <name evidence="5" type="ORF">CTAYLR_006302</name>
</gene>
<dbReference type="Gene3D" id="3.20.20.140">
    <property type="entry name" value="Metal-dependent hydrolases"/>
    <property type="match status" value="1"/>
</dbReference>
<protein>
    <submittedName>
        <fullName evidence="5">Uncharacterized protein</fullName>
    </submittedName>
</protein>
<dbReference type="Pfam" id="PF01876">
    <property type="entry name" value="RNase_P_p30"/>
    <property type="match status" value="1"/>
</dbReference>
<dbReference type="GO" id="GO:0005655">
    <property type="term" value="C:nucleolar ribonuclease P complex"/>
    <property type="evidence" value="ECO:0007669"/>
    <property type="project" value="TreeGrafter"/>
</dbReference>
<dbReference type="Proteomes" id="UP001230188">
    <property type="component" value="Unassembled WGS sequence"/>
</dbReference>
<accession>A0AAD7UAU1</accession>
<reference evidence="5" key="1">
    <citation type="submission" date="2023-01" db="EMBL/GenBank/DDBJ databases">
        <title>Metagenome sequencing of chrysophaentin producing Chrysophaeum taylorii.</title>
        <authorList>
            <person name="Davison J."/>
            <person name="Bewley C."/>
        </authorList>
    </citation>
    <scope>NUCLEOTIDE SEQUENCE</scope>
    <source>
        <strain evidence="5">NIES-1699</strain>
    </source>
</reference>
<dbReference type="PANTHER" id="PTHR13031">
    <property type="entry name" value="RIBONUCLEASE P SUBUNIT P30"/>
    <property type="match status" value="1"/>
</dbReference>
<feature type="region of interest" description="Disordered" evidence="4">
    <location>
        <begin position="230"/>
        <end position="299"/>
    </location>
</feature>
<dbReference type="InterPro" id="IPR016195">
    <property type="entry name" value="Pol/histidinol_Pase-like"/>
</dbReference>
<dbReference type="GO" id="GO:0003723">
    <property type="term" value="F:RNA binding"/>
    <property type="evidence" value="ECO:0007669"/>
    <property type="project" value="TreeGrafter"/>
</dbReference>
<sequence>MRVSGGVGRVEHVELRCSSDAVAEAWRLGYGKVVVDHRVEAASLSRSFKPEVKAPAGALSRVTIVLDGPRLDLPKAVLTRFDVIAVEASSEKAFAHACGNDNVDVVALGGRFAISRSAVLAALKRGGCLELAYAPAIEDPTAIRHLVAAAARLADAARGRGVVLSSGATNPRFLRPPPDVANLARFLGLKRDLTPYAWQVLRRAEARRNARLARWLPPGNVVRVLSEALRRAEDEPPREAEAEAEASASGAPEKEENAATCEEGVIRNHSPVIESAVEMPDESGVSSGRRRALGGEMKTNVAKRRRLQAIFIRKRRVVVG</sequence>
<comment type="caution">
    <text evidence="5">The sequence shown here is derived from an EMBL/GenBank/DDBJ whole genome shotgun (WGS) entry which is preliminary data.</text>
</comment>
<dbReference type="SUPFAM" id="SSF89550">
    <property type="entry name" value="PHP domain-like"/>
    <property type="match status" value="1"/>
</dbReference>
<keyword evidence="6" id="KW-1185">Reference proteome</keyword>
<organism evidence="5 6">
    <name type="scientific">Chrysophaeum taylorii</name>
    <dbReference type="NCBI Taxonomy" id="2483200"/>
    <lineage>
        <taxon>Eukaryota</taxon>
        <taxon>Sar</taxon>
        <taxon>Stramenopiles</taxon>
        <taxon>Ochrophyta</taxon>
        <taxon>Pelagophyceae</taxon>
        <taxon>Pelagomonadales</taxon>
        <taxon>Pelagomonadaceae</taxon>
        <taxon>Chrysophaeum</taxon>
    </lineage>
</organism>
<dbReference type="PANTHER" id="PTHR13031:SF0">
    <property type="entry name" value="RIBONUCLEASE P PROTEIN SUBUNIT P30"/>
    <property type="match status" value="1"/>
</dbReference>
<feature type="compositionally biased region" description="Basic and acidic residues" evidence="4">
    <location>
        <begin position="230"/>
        <end position="241"/>
    </location>
</feature>
<evidence type="ECO:0000313" key="5">
    <source>
        <dbReference type="EMBL" id="KAJ8600970.1"/>
    </source>
</evidence>
<name>A0AAD7UAU1_9STRA</name>
<evidence type="ECO:0000256" key="4">
    <source>
        <dbReference type="SAM" id="MobiDB-lite"/>
    </source>
</evidence>
<comment type="subcellular location">
    <subcellularLocation>
        <location evidence="1">Nucleus</location>
    </subcellularLocation>
</comment>
<evidence type="ECO:0000256" key="2">
    <source>
        <dbReference type="ARBA" id="ARBA00007331"/>
    </source>
</evidence>
<dbReference type="GO" id="GO:0008033">
    <property type="term" value="P:tRNA processing"/>
    <property type="evidence" value="ECO:0007669"/>
    <property type="project" value="UniProtKB-KW"/>
</dbReference>
<comment type="similarity">
    <text evidence="2">Belongs to the eukaryotic/archaeal RNase P protein component 3 family.</text>
</comment>
<proteinExistence type="inferred from homology"/>
<evidence type="ECO:0000256" key="1">
    <source>
        <dbReference type="ARBA" id="ARBA00004123"/>
    </source>
</evidence>
<dbReference type="AlphaFoldDB" id="A0AAD7UAU1"/>
<evidence type="ECO:0000313" key="6">
    <source>
        <dbReference type="Proteomes" id="UP001230188"/>
    </source>
</evidence>
<dbReference type="EMBL" id="JAQMWT010000464">
    <property type="protein sequence ID" value="KAJ8600970.1"/>
    <property type="molecule type" value="Genomic_DNA"/>
</dbReference>
<keyword evidence="3" id="KW-0819">tRNA processing</keyword>
<dbReference type="InterPro" id="IPR002738">
    <property type="entry name" value="RNase_P_p30"/>
</dbReference>
<evidence type="ECO:0000256" key="3">
    <source>
        <dbReference type="ARBA" id="ARBA00022694"/>
    </source>
</evidence>